<name>A0AAW1KH53_POPJA</name>
<reference evidence="1 2" key="1">
    <citation type="journal article" date="2024" name="BMC Genomics">
        <title>De novo assembly and annotation of Popillia japonica's genome with initial clues to its potential as an invasive pest.</title>
        <authorList>
            <person name="Cucini C."/>
            <person name="Boschi S."/>
            <person name="Funari R."/>
            <person name="Cardaioli E."/>
            <person name="Iannotti N."/>
            <person name="Marturano G."/>
            <person name="Paoli F."/>
            <person name="Bruttini M."/>
            <person name="Carapelli A."/>
            <person name="Frati F."/>
            <person name="Nardi F."/>
        </authorList>
    </citation>
    <scope>NUCLEOTIDE SEQUENCE [LARGE SCALE GENOMIC DNA]</scope>
    <source>
        <strain evidence="1">DMR45628</strain>
    </source>
</reference>
<dbReference type="AlphaFoldDB" id="A0AAW1KH53"/>
<comment type="caution">
    <text evidence="1">The sequence shown here is derived from an EMBL/GenBank/DDBJ whole genome shotgun (WGS) entry which is preliminary data.</text>
</comment>
<organism evidence="1 2">
    <name type="scientific">Popillia japonica</name>
    <name type="common">Japanese beetle</name>
    <dbReference type="NCBI Taxonomy" id="7064"/>
    <lineage>
        <taxon>Eukaryota</taxon>
        <taxon>Metazoa</taxon>
        <taxon>Ecdysozoa</taxon>
        <taxon>Arthropoda</taxon>
        <taxon>Hexapoda</taxon>
        <taxon>Insecta</taxon>
        <taxon>Pterygota</taxon>
        <taxon>Neoptera</taxon>
        <taxon>Endopterygota</taxon>
        <taxon>Coleoptera</taxon>
        <taxon>Polyphaga</taxon>
        <taxon>Scarabaeiformia</taxon>
        <taxon>Scarabaeidae</taxon>
        <taxon>Rutelinae</taxon>
        <taxon>Popillia</taxon>
    </lineage>
</organism>
<dbReference type="Proteomes" id="UP001458880">
    <property type="component" value="Unassembled WGS sequence"/>
</dbReference>
<keyword evidence="2" id="KW-1185">Reference proteome</keyword>
<sequence>MELDSVRDAAEESLLDLANNLDVSTALNENDIAEWMNDDDNNELSEGDINENNDYSGGFNAIKTAILYLERQEDTSPGDILVLRRLQNTAAKKKQTLTSHKYITDFFK</sequence>
<dbReference type="EMBL" id="JASPKY010000244">
    <property type="protein sequence ID" value="KAK9717275.1"/>
    <property type="molecule type" value="Genomic_DNA"/>
</dbReference>
<accession>A0AAW1KH53</accession>
<protein>
    <submittedName>
        <fullName evidence="1">Uncharacterized protein</fullName>
    </submittedName>
</protein>
<gene>
    <name evidence="1" type="ORF">QE152_g24248</name>
</gene>
<evidence type="ECO:0000313" key="1">
    <source>
        <dbReference type="EMBL" id="KAK9717275.1"/>
    </source>
</evidence>
<proteinExistence type="predicted"/>
<evidence type="ECO:0000313" key="2">
    <source>
        <dbReference type="Proteomes" id="UP001458880"/>
    </source>
</evidence>